<name>A0A2K4ZN91_9FIRM</name>
<dbReference type="InterPro" id="IPR013783">
    <property type="entry name" value="Ig-like_fold"/>
</dbReference>
<dbReference type="Pfam" id="PF01915">
    <property type="entry name" value="Glyco_hydro_3_C"/>
    <property type="match status" value="1"/>
</dbReference>
<evidence type="ECO:0000256" key="6">
    <source>
        <dbReference type="ARBA" id="ARBA00023295"/>
    </source>
</evidence>
<dbReference type="EMBL" id="OFSM01000035">
    <property type="protein sequence ID" value="SOY31953.1"/>
    <property type="molecule type" value="Genomic_DNA"/>
</dbReference>
<dbReference type="SUPFAM" id="SSF51445">
    <property type="entry name" value="(Trans)glycosidases"/>
    <property type="match status" value="1"/>
</dbReference>
<dbReference type="Gene3D" id="2.60.40.10">
    <property type="entry name" value="Immunoglobulins"/>
    <property type="match status" value="1"/>
</dbReference>
<dbReference type="PRINTS" id="PR00133">
    <property type="entry name" value="GLHYDRLASE3"/>
</dbReference>
<keyword evidence="9" id="KW-1185">Reference proteome</keyword>
<dbReference type="InterPro" id="IPR001764">
    <property type="entry name" value="Glyco_hydro_3_N"/>
</dbReference>
<dbReference type="InterPro" id="IPR017853">
    <property type="entry name" value="GH"/>
</dbReference>
<dbReference type="Pfam" id="PF14310">
    <property type="entry name" value="Fn3-like"/>
    <property type="match status" value="1"/>
</dbReference>
<dbReference type="EC" id="3.2.1.21" evidence="3"/>
<evidence type="ECO:0000256" key="4">
    <source>
        <dbReference type="ARBA" id="ARBA00022729"/>
    </source>
</evidence>
<keyword evidence="4" id="KW-0732">Signal</keyword>
<accession>A0A2K4ZN91</accession>
<feature type="domain" description="Fibronectin type III-like" evidence="7">
    <location>
        <begin position="650"/>
        <end position="719"/>
    </location>
</feature>
<evidence type="ECO:0000313" key="9">
    <source>
        <dbReference type="Proteomes" id="UP000236311"/>
    </source>
</evidence>
<evidence type="ECO:0000256" key="1">
    <source>
        <dbReference type="ARBA" id="ARBA00000448"/>
    </source>
</evidence>
<dbReference type="Gene3D" id="3.20.20.300">
    <property type="entry name" value="Glycoside hydrolase, family 3, N-terminal domain"/>
    <property type="match status" value="1"/>
</dbReference>
<dbReference type="InterPro" id="IPR036881">
    <property type="entry name" value="Glyco_hydro_3_C_sf"/>
</dbReference>
<reference evidence="8 9" key="1">
    <citation type="submission" date="2018-01" db="EMBL/GenBank/DDBJ databases">
        <authorList>
            <person name="Gaut B.S."/>
            <person name="Morton B.R."/>
            <person name="Clegg M.T."/>
            <person name="Duvall M.R."/>
        </authorList>
    </citation>
    <scope>NUCLEOTIDE SEQUENCE [LARGE SCALE GENOMIC DNA]</scope>
    <source>
        <strain evidence="8">GP69</strain>
    </source>
</reference>
<organism evidence="8 9">
    <name type="scientific">Acetatifactor muris</name>
    <dbReference type="NCBI Taxonomy" id="879566"/>
    <lineage>
        <taxon>Bacteria</taxon>
        <taxon>Bacillati</taxon>
        <taxon>Bacillota</taxon>
        <taxon>Clostridia</taxon>
        <taxon>Lachnospirales</taxon>
        <taxon>Lachnospiraceae</taxon>
        <taxon>Acetatifactor</taxon>
    </lineage>
</organism>
<dbReference type="SMART" id="SM01217">
    <property type="entry name" value="Fn3_like"/>
    <property type="match status" value="1"/>
</dbReference>
<dbReference type="InterPro" id="IPR026891">
    <property type="entry name" value="Fn3-like"/>
</dbReference>
<dbReference type="RefSeq" id="WP_103241929.1">
    <property type="nucleotide sequence ID" value="NZ_JANJZD010000037.1"/>
</dbReference>
<proteinExistence type="inferred from homology"/>
<dbReference type="PANTHER" id="PTHR30620">
    <property type="entry name" value="PERIPLASMIC BETA-GLUCOSIDASE-RELATED"/>
    <property type="match status" value="1"/>
</dbReference>
<evidence type="ECO:0000256" key="3">
    <source>
        <dbReference type="ARBA" id="ARBA00012744"/>
    </source>
</evidence>
<evidence type="ECO:0000313" key="8">
    <source>
        <dbReference type="EMBL" id="SOY31953.1"/>
    </source>
</evidence>
<comment type="catalytic activity">
    <reaction evidence="1">
        <text>Hydrolysis of terminal, non-reducing beta-D-glucosyl residues with release of beta-D-glucose.</text>
        <dbReference type="EC" id="3.2.1.21"/>
    </reaction>
</comment>
<dbReference type="Gene3D" id="3.40.50.1700">
    <property type="entry name" value="Glycoside hydrolase family 3 C-terminal domain"/>
    <property type="match status" value="1"/>
</dbReference>
<evidence type="ECO:0000256" key="5">
    <source>
        <dbReference type="ARBA" id="ARBA00022801"/>
    </source>
</evidence>
<evidence type="ECO:0000259" key="7">
    <source>
        <dbReference type="SMART" id="SM01217"/>
    </source>
</evidence>
<protein>
    <recommendedName>
        <fullName evidence="3">beta-glucosidase</fullName>
        <ecNumber evidence="3">3.2.1.21</ecNumber>
    </recommendedName>
</protein>
<dbReference type="Proteomes" id="UP000236311">
    <property type="component" value="Unassembled WGS sequence"/>
</dbReference>
<keyword evidence="6 8" id="KW-0326">Glycosidase</keyword>
<dbReference type="SUPFAM" id="SSF52279">
    <property type="entry name" value="Beta-D-glucan exohydrolase, C-terminal domain"/>
    <property type="match status" value="1"/>
</dbReference>
<sequence length="730" mass="81286">MNRDNLLVKQPFDPGCYTEQVNQLLERMTVREKVGQLNLDHVSDSGDLTDCNLGERSSMEAEAEKVRRGLVGTMLMKGREEANYFQKVAVEESRLGIPLLFGFDVIHGHKTVFPVPLGGASTWDPQMLEEAEEYAAREAYADGINWIYAPMIDLCRDPRWGRVAEGAGEDPLLGSLIAQAKVRGLQTVNPETGYPYVAACFKHFCGYGLSQGGRDYEECETSPRTLFMDYMKPYQAAVDAGALSTMSAFSVLNGQAVTGSRYYLTEVLRKQFGFRGFVCSDYGAVKELVHHRVAADRKEAAAQALLAGVDEDMGSHAFADYCEALYEEDQRFAEAVDEAVRRILSVKFAVGLFEFPYFPEEAEKYMLAPEAREAARNVGRHSIVLLKNQEKILPLSPSKKYFLTGPLSDNVEEMPGAWAQYHPGTNVISVKMALEEAGLDFLQSDGCPFTGKYCFDSQDDSGFAKALKMAEECDEIIYVCGEKAAWSGENRGRVSIDLPKQQYRYLRELKKTGRKIISVLMCGRAMSCQELAESSDALVLAWHLGTEAGHSIADVLLGSYSPSGRLPITFPCYTGQVPYYHSWLSSGRSRESLIRYKDGENGPLYPFGYGLSYAEITYDAVHISRNRWKADETIRLEVVLTNHSEMDAYEVVQAYYQDVVSSLPTPDRKLCGFTKILVPAGSTVKAQMLIPVERLALMTLDLKEVVEPGEFILFVGRDSMCGESARIVVE</sequence>
<dbReference type="InterPro" id="IPR036962">
    <property type="entry name" value="Glyco_hydro_3_N_sf"/>
</dbReference>
<dbReference type="InterPro" id="IPR002772">
    <property type="entry name" value="Glyco_hydro_3_C"/>
</dbReference>
<evidence type="ECO:0000256" key="2">
    <source>
        <dbReference type="ARBA" id="ARBA00005336"/>
    </source>
</evidence>
<dbReference type="AlphaFoldDB" id="A0A2K4ZN91"/>
<dbReference type="GO" id="GO:0009251">
    <property type="term" value="P:glucan catabolic process"/>
    <property type="evidence" value="ECO:0007669"/>
    <property type="project" value="TreeGrafter"/>
</dbReference>
<comment type="similarity">
    <text evidence="2">Belongs to the glycosyl hydrolase 3 family.</text>
</comment>
<keyword evidence="5 8" id="KW-0378">Hydrolase</keyword>
<dbReference type="OrthoDB" id="98455at2"/>
<gene>
    <name evidence="8" type="primary">bglX</name>
    <name evidence="8" type="ORF">AMURIS_04705</name>
</gene>
<dbReference type="PANTHER" id="PTHR30620:SF16">
    <property type="entry name" value="LYSOSOMAL BETA GLUCOSIDASE"/>
    <property type="match status" value="1"/>
</dbReference>
<dbReference type="GO" id="GO:0008422">
    <property type="term" value="F:beta-glucosidase activity"/>
    <property type="evidence" value="ECO:0007669"/>
    <property type="project" value="UniProtKB-EC"/>
</dbReference>
<dbReference type="Pfam" id="PF00933">
    <property type="entry name" value="Glyco_hydro_3"/>
    <property type="match status" value="1"/>
</dbReference>
<dbReference type="InterPro" id="IPR051915">
    <property type="entry name" value="Cellulose_Degrad_GH3"/>
</dbReference>